<keyword evidence="5" id="KW-0560">Oxidoreductase</keyword>
<dbReference type="Pfam" id="PF00441">
    <property type="entry name" value="Acyl-CoA_dh_1"/>
    <property type="match status" value="1"/>
</dbReference>
<dbReference type="PANTHER" id="PTHR43884:SF20">
    <property type="entry name" value="ACYL-COA DEHYDROGENASE FADE28"/>
    <property type="match status" value="1"/>
</dbReference>
<dbReference type="PANTHER" id="PTHR43884">
    <property type="entry name" value="ACYL-COA DEHYDROGENASE"/>
    <property type="match status" value="1"/>
</dbReference>
<dbReference type="Gene3D" id="1.10.540.10">
    <property type="entry name" value="Acyl-CoA dehydrogenase/oxidase, N-terminal domain"/>
    <property type="match status" value="1"/>
</dbReference>
<comment type="similarity">
    <text evidence="2">Belongs to the acyl-CoA dehydrogenase family.</text>
</comment>
<evidence type="ECO:0000256" key="4">
    <source>
        <dbReference type="ARBA" id="ARBA00022827"/>
    </source>
</evidence>
<dbReference type="RefSeq" id="WP_006160782.1">
    <property type="nucleotide sequence ID" value="NZ_AHJE01000068.1"/>
</dbReference>
<gene>
    <name evidence="8" type="ORF">OR16_26523</name>
</gene>
<name>H1SAY9_9BURK</name>
<dbReference type="Gene3D" id="2.40.110.10">
    <property type="entry name" value="Butyryl-CoA Dehydrogenase, subunit A, domain 2"/>
    <property type="match status" value="1"/>
</dbReference>
<dbReference type="InterPro" id="IPR037069">
    <property type="entry name" value="AcylCoA_DH/ox_N_sf"/>
</dbReference>
<dbReference type="SUPFAM" id="SSF56645">
    <property type="entry name" value="Acyl-CoA dehydrogenase NM domain-like"/>
    <property type="match status" value="1"/>
</dbReference>
<comment type="cofactor">
    <cofactor evidence="1">
        <name>FAD</name>
        <dbReference type="ChEBI" id="CHEBI:57692"/>
    </cofactor>
</comment>
<dbReference type="Gene3D" id="1.20.140.10">
    <property type="entry name" value="Butyryl-CoA Dehydrogenase, subunit A, domain 3"/>
    <property type="match status" value="1"/>
</dbReference>
<evidence type="ECO:0000313" key="9">
    <source>
        <dbReference type="Proteomes" id="UP000005808"/>
    </source>
</evidence>
<dbReference type="AlphaFoldDB" id="H1SAY9"/>
<evidence type="ECO:0000256" key="5">
    <source>
        <dbReference type="ARBA" id="ARBA00023002"/>
    </source>
</evidence>
<dbReference type="GO" id="GO:0050660">
    <property type="term" value="F:flavin adenine dinucleotide binding"/>
    <property type="evidence" value="ECO:0007669"/>
    <property type="project" value="InterPro"/>
</dbReference>
<dbReference type="Proteomes" id="UP000005808">
    <property type="component" value="Unassembled WGS sequence"/>
</dbReference>
<sequence length="417" mass="43956">MRFTLSEQQTLIEDSALDFLTRTQDPGHRRYGNDADPLAPRLWPAFAEMGWLGLPLPEACGGFGGGAMDTGLLMRAFGRHGVNAPYHSGIVLAARLLAELGTVRQRAQWLPAIVDGERRIALAHDEPQCHSPWAARHTHAVREGTGWRLHGVKLLVAGGPGAHALLVSARMAGTDPGRHALFLLPLSSDATDSAAGLRLQTCRMADGAMAADVCLDGVRVGDEALLGVPDSGAGIGPIDLIDHIHDSAPALHRILAEGLIALCWEACGAMQAALNLTVSHTSQREQFGRTIASFQVVQHRLAEMAVCCEEAQAACELAAMRVDGGAPGVLAAASMAKSKVGRAARFVAQEAVQLHGAMGVSEALPVASLFRKLTQFQQQGGATAWHSAQLGARLLGSGGWRDSQTLLNATAMDTATL</sequence>
<feature type="domain" description="Acyl-CoA dehydrogenase/oxidase C-terminal" evidence="6">
    <location>
        <begin position="255"/>
        <end position="394"/>
    </location>
</feature>
<dbReference type="SUPFAM" id="SSF47203">
    <property type="entry name" value="Acyl-CoA dehydrogenase C-terminal domain-like"/>
    <property type="match status" value="1"/>
</dbReference>
<dbReference type="GO" id="GO:0003995">
    <property type="term" value="F:acyl-CoA dehydrogenase activity"/>
    <property type="evidence" value="ECO:0007669"/>
    <property type="project" value="TreeGrafter"/>
</dbReference>
<dbReference type="PATRIC" id="fig|1127483.3.peg.5299"/>
<dbReference type="InterPro" id="IPR046373">
    <property type="entry name" value="Acyl-CoA_Oxase/DH_mid-dom_sf"/>
</dbReference>
<evidence type="ECO:0000256" key="1">
    <source>
        <dbReference type="ARBA" id="ARBA00001974"/>
    </source>
</evidence>
<evidence type="ECO:0000259" key="6">
    <source>
        <dbReference type="Pfam" id="PF00441"/>
    </source>
</evidence>
<evidence type="ECO:0000313" key="8">
    <source>
        <dbReference type="EMBL" id="EHP40321.1"/>
    </source>
</evidence>
<reference evidence="8 9" key="1">
    <citation type="journal article" date="2012" name="J. Bacteriol.">
        <title>De Novo Genome Project of Cupriavidus basilensis OR16.</title>
        <authorList>
            <person name="Cserhati M."/>
            <person name="Kriszt B."/>
            <person name="Szoboszlay S."/>
            <person name="Toth A."/>
            <person name="Szabo I."/>
            <person name="Tancsics A."/>
            <person name="Nagy I."/>
            <person name="Horvath B."/>
            <person name="Nagy I."/>
            <person name="Kukolya J."/>
        </authorList>
    </citation>
    <scope>NUCLEOTIDE SEQUENCE [LARGE SCALE GENOMIC DNA]</scope>
    <source>
        <strain evidence="8 9">OR16</strain>
    </source>
</reference>
<dbReference type="OrthoDB" id="9770681at2"/>
<keyword evidence="4" id="KW-0274">FAD</keyword>
<evidence type="ECO:0000256" key="2">
    <source>
        <dbReference type="ARBA" id="ARBA00009347"/>
    </source>
</evidence>
<dbReference type="EMBL" id="AHJE01000068">
    <property type="protein sequence ID" value="EHP40321.1"/>
    <property type="molecule type" value="Genomic_DNA"/>
</dbReference>
<dbReference type="Pfam" id="PF02771">
    <property type="entry name" value="Acyl-CoA_dh_N"/>
    <property type="match status" value="1"/>
</dbReference>
<feature type="domain" description="Acyl-CoA dehydrogenase/oxidase N-terminal" evidence="7">
    <location>
        <begin position="6"/>
        <end position="117"/>
    </location>
</feature>
<proteinExistence type="inferred from homology"/>
<dbReference type="InterPro" id="IPR009100">
    <property type="entry name" value="AcylCoA_DH/oxidase_NM_dom_sf"/>
</dbReference>
<keyword evidence="3" id="KW-0285">Flavoprotein</keyword>
<dbReference type="InterPro" id="IPR013786">
    <property type="entry name" value="AcylCoA_DH/ox_N"/>
</dbReference>
<organism evidence="8 9">
    <name type="scientific">Cupriavidus basilensis OR16</name>
    <dbReference type="NCBI Taxonomy" id="1127483"/>
    <lineage>
        <taxon>Bacteria</taxon>
        <taxon>Pseudomonadati</taxon>
        <taxon>Pseudomonadota</taxon>
        <taxon>Betaproteobacteria</taxon>
        <taxon>Burkholderiales</taxon>
        <taxon>Burkholderiaceae</taxon>
        <taxon>Cupriavidus</taxon>
    </lineage>
</organism>
<comment type="caution">
    <text evidence="8">The sequence shown here is derived from an EMBL/GenBank/DDBJ whole genome shotgun (WGS) entry which is preliminary data.</text>
</comment>
<accession>H1SAY9</accession>
<dbReference type="InterPro" id="IPR009075">
    <property type="entry name" value="AcylCo_DH/oxidase_C"/>
</dbReference>
<evidence type="ECO:0000259" key="7">
    <source>
        <dbReference type="Pfam" id="PF02771"/>
    </source>
</evidence>
<evidence type="ECO:0000256" key="3">
    <source>
        <dbReference type="ARBA" id="ARBA00022630"/>
    </source>
</evidence>
<protein>
    <submittedName>
        <fullName evidence="8">Putative Acyl-CoA dehydrogenase</fullName>
    </submittedName>
</protein>
<dbReference type="InterPro" id="IPR036250">
    <property type="entry name" value="AcylCo_DH-like_C"/>
</dbReference>
<dbReference type="CDD" id="cd00567">
    <property type="entry name" value="ACAD"/>
    <property type="match status" value="1"/>
</dbReference>